<proteinExistence type="predicted"/>
<dbReference type="SUPFAM" id="SSF56601">
    <property type="entry name" value="beta-lactamase/transpeptidase-like"/>
    <property type="match status" value="1"/>
</dbReference>
<accession>A0A9D7HQR1</accession>
<comment type="caution">
    <text evidence="1">The sequence shown here is derived from an EMBL/GenBank/DDBJ whole genome shotgun (WGS) entry which is preliminary data.</text>
</comment>
<reference evidence="1" key="1">
    <citation type="submission" date="2020-10" db="EMBL/GenBank/DDBJ databases">
        <title>Connecting structure to function with the recovery of over 1000 high-quality activated sludge metagenome-assembled genomes encoding full-length rRNA genes using long-read sequencing.</title>
        <authorList>
            <person name="Singleton C.M."/>
            <person name="Petriglieri F."/>
            <person name="Kristensen J.M."/>
            <person name="Kirkegaard R.H."/>
            <person name="Michaelsen T.Y."/>
            <person name="Andersen M.H."/>
            <person name="Karst S.M."/>
            <person name="Dueholm M.S."/>
            <person name="Nielsen P.H."/>
            <person name="Albertsen M."/>
        </authorList>
    </citation>
    <scope>NUCLEOTIDE SEQUENCE</scope>
    <source>
        <strain evidence="1">Bjer_18-Q3-R1-45_BAT3C.347</strain>
    </source>
</reference>
<dbReference type="EMBL" id="JADJEV010000003">
    <property type="protein sequence ID" value="MBK6972686.1"/>
    <property type="molecule type" value="Genomic_DNA"/>
</dbReference>
<name>A0A9D7HQR1_9PROT</name>
<organism evidence="1 2">
    <name type="scientific">Candidatus Methylophosphatis roskildensis</name>
    <dbReference type="NCBI Taxonomy" id="2899263"/>
    <lineage>
        <taxon>Bacteria</taxon>
        <taxon>Pseudomonadati</taxon>
        <taxon>Pseudomonadota</taxon>
        <taxon>Betaproteobacteria</taxon>
        <taxon>Nitrosomonadales</taxon>
        <taxon>Sterolibacteriaceae</taxon>
        <taxon>Candidatus Methylophosphatis</taxon>
    </lineage>
</organism>
<evidence type="ECO:0000313" key="2">
    <source>
        <dbReference type="Proteomes" id="UP000807785"/>
    </source>
</evidence>
<gene>
    <name evidence="1" type="ORF">IPH26_06930</name>
</gene>
<dbReference type="InterPro" id="IPR012338">
    <property type="entry name" value="Beta-lactam/transpept-like"/>
</dbReference>
<dbReference type="Gene3D" id="3.40.710.10">
    <property type="entry name" value="DD-peptidase/beta-lactamase superfamily"/>
    <property type="match status" value="1"/>
</dbReference>
<protein>
    <submittedName>
        <fullName evidence="1">Uncharacterized protein</fullName>
    </submittedName>
</protein>
<sequence>MIEYGKLRLDESVDRLLPELPDRRMLRRLDGPVDDTVPAERPITVEDLLSFHLGWGPPS</sequence>
<dbReference type="Proteomes" id="UP000807785">
    <property type="component" value="Unassembled WGS sequence"/>
</dbReference>
<evidence type="ECO:0000313" key="1">
    <source>
        <dbReference type="EMBL" id="MBK6972686.1"/>
    </source>
</evidence>
<dbReference type="AlphaFoldDB" id="A0A9D7HQR1"/>